<dbReference type="KEGG" id="hch:HCH_04206"/>
<dbReference type="GO" id="GO:0005840">
    <property type="term" value="C:ribosome"/>
    <property type="evidence" value="ECO:0007669"/>
    <property type="project" value="UniProtKB-KW"/>
</dbReference>
<dbReference type="PANTHER" id="PTHR43328:SF1">
    <property type="entry name" value="N-ACETYLTRANSFERASE DOMAIN-CONTAINING PROTEIN"/>
    <property type="match status" value="1"/>
</dbReference>
<dbReference type="InterPro" id="IPR016181">
    <property type="entry name" value="Acyl_CoA_acyltransferase"/>
</dbReference>
<keyword evidence="2" id="KW-0689">Ribosomal protein</keyword>
<dbReference type="CDD" id="cd04301">
    <property type="entry name" value="NAT_SF"/>
    <property type="match status" value="1"/>
</dbReference>
<dbReference type="GO" id="GO:0016747">
    <property type="term" value="F:acyltransferase activity, transferring groups other than amino-acyl groups"/>
    <property type="evidence" value="ECO:0007669"/>
    <property type="project" value="InterPro"/>
</dbReference>
<dbReference type="Gene3D" id="3.40.630.30">
    <property type="match status" value="1"/>
</dbReference>
<dbReference type="PROSITE" id="PS51186">
    <property type="entry name" value="GNAT"/>
    <property type="match status" value="1"/>
</dbReference>
<dbReference type="SUPFAM" id="SSF55729">
    <property type="entry name" value="Acyl-CoA N-acyltransferases (Nat)"/>
    <property type="match status" value="1"/>
</dbReference>
<dbReference type="AlphaFoldDB" id="Q2SEL1"/>
<dbReference type="eggNOG" id="COG1670">
    <property type="taxonomic scope" value="Bacteria"/>
</dbReference>
<name>Q2SEL1_HAHCH</name>
<dbReference type="Pfam" id="PF13302">
    <property type="entry name" value="Acetyltransf_3"/>
    <property type="match status" value="1"/>
</dbReference>
<keyword evidence="2" id="KW-0808">Transferase</keyword>
<evidence type="ECO:0000313" key="3">
    <source>
        <dbReference type="Proteomes" id="UP000000238"/>
    </source>
</evidence>
<reference evidence="2 3" key="1">
    <citation type="journal article" date="2005" name="Nucleic Acids Res.">
        <title>Genomic blueprint of Hahella chejuensis, a marine microbe producing an algicidal agent.</title>
        <authorList>
            <person name="Jeong H."/>
            <person name="Yim J.H."/>
            <person name="Lee C."/>
            <person name="Choi S.-H."/>
            <person name="Park Y.K."/>
            <person name="Yoon S.H."/>
            <person name="Hur C.-G."/>
            <person name="Kang H.-Y."/>
            <person name="Kim D."/>
            <person name="Lee H.H."/>
            <person name="Park K.H."/>
            <person name="Park S.-H."/>
            <person name="Park H.-S."/>
            <person name="Lee H.K."/>
            <person name="Oh T.K."/>
            <person name="Kim J.F."/>
        </authorList>
    </citation>
    <scope>NUCLEOTIDE SEQUENCE [LARGE SCALE GENOMIC DNA]</scope>
    <source>
        <strain evidence="2 3">KCTC 2396</strain>
    </source>
</reference>
<protein>
    <submittedName>
        <fullName evidence="2">Acetyltransferase, including N-acetylases of ribosomal protein</fullName>
    </submittedName>
</protein>
<accession>Q2SEL1</accession>
<dbReference type="EMBL" id="CP000155">
    <property type="protein sequence ID" value="ABC30913.1"/>
    <property type="molecule type" value="Genomic_DNA"/>
</dbReference>
<evidence type="ECO:0000313" key="2">
    <source>
        <dbReference type="EMBL" id="ABC30913.1"/>
    </source>
</evidence>
<dbReference type="PANTHER" id="PTHR43328">
    <property type="entry name" value="ACETYLTRANSFERASE-RELATED"/>
    <property type="match status" value="1"/>
</dbReference>
<dbReference type="Proteomes" id="UP000000238">
    <property type="component" value="Chromosome"/>
</dbReference>
<feature type="domain" description="N-acetyltransferase" evidence="1">
    <location>
        <begin position="31"/>
        <end position="179"/>
    </location>
</feature>
<dbReference type="InterPro" id="IPR000182">
    <property type="entry name" value="GNAT_dom"/>
</dbReference>
<dbReference type="HOGENOM" id="CLU_128690_0_0_6"/>
<keyword evidence="3" id="KW-1185">Reference proteome</keyword>
<keyword evidence="2" id="KW-0687">Ribonucleoprotein</keyword>
<sequence length="179" mass="20511">MYRCGFKTRRLYVYNLRCVTSTGEGDDLYRDVLRIITPSTTRFAPDDWRRVINRQDAKSWLEDRLAESPVYVVKQIATSAAVGFIFLHPIPLPLELTEWRLGYILGESYWSQGLGTELMEGIIGWARQNKGVAKISCGVARENAASVKMLERNNFHLASNHSGTVFYEYPIEQAELQME</sequence>
<gene>
    <name evidence="2" type="ordered locus">HCH_04206</name>
</gene>
<dbReference type="STRING" id="349521.HCH_04206"/>
<organism evidence="2 3">
    <name type="scientific">Hahella chejuensis (strain KCTC 2396)</name>
    <dbReference type="NCBI Taxonomy" id="349521"/>
    <lineage>
        <taxon>Bacteria</taxon>
        <taxon>Pseudomonadati</taxon>
        <taxon>Pseudomonadota</taxon>
        <taxon>Gammaproteobacteria</taxon>
        <taxon>Oceanospirillales</taxon>
        <taxon>Hahellaceae</taxon>
        <taxon>Hahella</taxon>
    </lineage>
</organism>
<proteinExistence type="predicted"/>
<evidence type="ECO:0000259" key="1">
    <source>
        <dbReference type="PROSITE" id="PS51186"/>
    </source>
</evidence>